<dbReference type="EMBL" id="JAHWQX010000003">
    <property type="protein sequence ID" value="MBW3098169.1"/>
    <property type="molecule type" value="Genomic_DNA"/>
</dbReference>
<dbReference type="SMART" id="SM00861">
    <property type="entry name" value="Transket_pyr"/>
    <property type="match status" value="1"/>
</dbReference>
<dbReference type="Proteomes" id="UP001430804">
    <property type="component" value="Unassembled WGS sequence"/>
</dbReference>
<evidence type="ECO:0000313" key="5">
    <source>
        <dbReference type="EMBL" id="MBW3098169.1"/>
    </source>
</evidence>
<dbReference type="PIRSF" id="PIRSF000156">
    <property type="entry name" value="Pyruvate_dh_E1"/>
    <property type="match status" value="1"/>
</dbReference>
<evidence type="ECO:0000313" key="6">
    <source>
        <dbReference type="Proteomes" id="UP001430804"/>
    </source>
</evidence>
<organism evidence="5 6">
    <name type="scientific">Pseudohoeflea coraliihabitans</name>
    <dbReference type="NCBI Taxonomy" id="2860393"/>
    <lineage>
        <taxon>Bacteria</taxon>
        <taxon>Pseudomonadati</taxon>
        <taxon>Pseudomonadota</taxon>
        <taxon>Alphaproteobacteria</taxon>
        <taxon>Hyphomicrobiales</taxon>
        <taxon>Rhizobiaceae</taxon>
        <taxon>Pseudohoeflea</taxon>
    </lineage>
</organism>
<feature type="domain" description="Transketolase-like pyrimidine-binding" evidence="4">
    <location>
        <begin position="418"/>
        <end position="637"/>
    </location>
</feature>
<proteinExistence type="predicted"/>
<dbReference type="EC" id="1.2.4.1" evidence="3"/>
<keyword evidence="6" id="KW-1185">Reference proteome</keyword>
<keyword evidence="3" id="KW-0560">Oxidoreductase</keyword>
<sequence length="817" mass="89248">MKAQTLGHLKDIERQILWLSAWMVHHANALREKDAIKVGGHQASCASMVSIITALYFHALRASDRVAVKPHASPVFHAMQYLMGNQSLDKLKNFRGFGGAQSYPSRTKDVDDVDFSTGSVGLGVAITAFASIMQDYLSEKPWAEKPWGAKSGAAKGQGSGMGRMVALIGDAELDEGNIYECLQEGWKHDLRNTWWVIDYNRQSLDGVVREGLWQRIEAVFRSFGWDVVMLKHGALQRAAFAEPGGDKLREWIDNCPNQLYAALTFQGGAKWRARLEDELGDQGEFSALLARRTDSELSDLMNNLGGHCLQSLTDAFDSIDHDRPTVFLAYTIKGWGTPLAGHKDNHAGLMTPAQMAAFQEAMGVSEGREWEPLSTVDGNGEALRAFLAEVSFFRDGPRRYSAPKVAAPGPVLLDDRVLSTQAGFGKILDALSKEKTEVADHIVTVSPDVTVSTNLGPWVNRRGCFARNSRPDTFRSEQVPSMQKWTFSPDGQHIELGIAEMNLFLMLGAAGLSHSLFGNRVLPIGTVYDPFVARGLDALNYACYQDARFMIVGTPSGVTLAPEGGAHQSIGTPLIGMSQDGLASFEPAFLDELSVIMDWAFDYMQRDGEGEPNERTWLRDETGGSVYLRLTTRPLEQPVRREDAAFRQGVIDGAYWLREPGPNADVVLAYQGTVGPEVIAAAGQLSEWRRDIGVLAVTSADRLNAGWTAAQRARRRGNQAARGHIETLLSALPNHCTLITVIDGHPATLAWLGAVGGHRTVPLGVEHFGQTGTIADLHAHYGLDTDSIVRTVAGLTEGRRIYGDRDAAALAPMVEQS</sequence>
<dbReference type="PANTHER" id="PTHR43825:SF4">
    <property type="entry name" value="PYRUVATE DEHYDROGENASE E1 COMPONENT"/>
    <property type="match status" value="1"/>
</dbReference>
<comment type="function">
    <text evidence="1 3">Component of the pyruvate dehydrogenase (PDH) complex, that catalyzes the overall conversion of pyruvate to acetyl-CoA and CO(2).</text>
</comment>
<gene>
    <name evidence="5" type="ORF">KY465_12855</name>
</gene>
<keyword evidence="2 3" id="KW-0786">Thiamine pyrophosphate</keyword>
<dbReference type="InterPro" id="IPR005474">
    <property type="entry name" value="Transketolase_N"/>
</dbReference>
<accession>A0ABS6WQC6</accession>
<dbReference type="InterPro" id="IPR055152">
    <property type="entry name" value="Transketolase-like_C_2"/>
</dbReference>
<dbReference type="Pfam" id="PF00456">
    <property type="entry name" value="Transketolase_N"/>
    <property type="match status" value="1"/>
</dbReference>
<dbReference type="InterPro" id="IPR041621">
    <property type="entry name" value="PDH_E1_M"/>
</dbReference>
<evidence type="ECO:0000259" key="4">
    <source>
        <dbReference type="SMART" id="SM00861"/>
    </source>
</evidence>
<evidence type="ECO:0000256" key="3">
    <source>
        <dbReference type="PIRNR" id="PIRNR000156"/>
    </source>
</evidence>
<dbReference type="InterPro" id="IPR005475">
    <property type="entry name" value="Transketolase-like_Pyr-bd"/>
</dbReference>
<dbReference type="InterPro" id="IPR051157">
    <property type="entry name" value="PDH/Transketolase"/>
</dbReference>
<evidence type="ECO:0000256" key="2">
    <source>
        <dbReference type="ARBA" id="ARBA00023052"/>
    </source>
</evidence>
<reference evidence="5" key="1">
    <citation type="submission" date="2021-07" db="EMBL/GenBank/DDBJ databases">
        <title>Pseudohoeflea marina sp. nov. a polyhydroxyalcanoate-producing bacterium.</title>
        <authorList>
            <person name="Zheng W."/>
            <person name="Yu S."/>
            <person name="Huang Y."/>
        </authorList>
    </citation>
    <scope>NUCLEOTIDE SEQUENCE</scope>
    <source>
        <strain evidence="5">DP4N28-3</strain>
    </source>
</reference>
<dbReference type="RefSeq" id="WP_219202096.1">
    <property type="nucleotide sequence ID" value="NZ_JAHWQX010000003.1"/>
</dbReference>
<comment type="caution">
    <text evidence="5">The sequence shown here is derived from an EMBL/GenBank/DDBJ whole genome shotgun (WGS) entry which is preliminary data.</text>
</comment>
<dbReference type="Pfam" id="PF22613">
    <property type="entry name" value="Transketolase_C_1"/>
    <property type="match status" value="1"/>
</dbReference>
<dbReference type="PANTHER" id="PTHR43825">
    <property type="entry name" value="PYRUVATE DEHYDROGENASE E1 COMPONENT"/>
    <property type="match status" value="1"/>
</dbReference>
<keyword evidence="3" id="KW-0670">Pyruvate</keyword>
<name>A0ABS6WQC6_9HYPH</name>
<evidence type="ECO:0000256" key="1">
    <source>
        <dbReference type="ARBA" id="ARBA00003157"/>
    </source>
</evidence>
<protein>
    <recommendedName>
        <fullName evidence="3">Pyruvate dehydrogenase E1 component</fullName>
        <ecNumber evidence="3">1.2.4.1</ecNumber>
    </recommendedName>
</protein>
<dbReference type="Pfam" id="PF17831">
    <property type="entry name" value="PDH_E1_M"/>
    <property type="match status" value="1"/>
</dbReference>
<comment type="cofactor">
    <cofactor evidence="3">
        <name>thiamine diphosphate</name>
        <dbReference type="ChEBI" id="CHEBI:58937"/>
    </cofactor>
</comment>
<comment type="catalytic activity">
    <reaction evidence="3">
        <text>N(6)-[(R)-lipoyl]-L-lysyl-[protein] + pyruvate + H(+) = N(6)-[(R)-S(8)-acetyldihydrolipoyl]-L-lysyl-[protein] + CO2</text>
        <dbReference type="Rhea" id="RHEA:19189"/>
        <dbReference type="Rhea" id="RHEA-COMP:10474"/>
        <dbReference type="Rhea" id="RHEA-COMP:10478"/>
        <dbReference type="ChEBI" id="CHEBI:15361"/>
        <dbReference type="ChEBI" id="CHEBI:15378"/>
        <dbReference type="ChEBI" id="CHEBI:16526"/>
        <dbReference type="ChEBI" id="CHEBI:83099"/>
        <dbReference type="ChEBI" id="CHEBI:83111"/>
        <dbReference type="EC" id="1.2.4.1"/>
    </reaction>
</comment>
<dbReference type="InterPro" id="IPR004660">
    <property type="entry name" value="PDH_E1"/>
</dbReference>